<keyword evidence="2" id="KW-1185">Reference proteome</keyword>
<dbReference type="Gramene" id="OB01G26760.1">
    <property type="protein sequence ID" value="OB01G26760.1"/>
    <property type="gene ID" value="OB01G26760"/>
</dbReference>
<evidence type="ECO:0000313" key="2">
    <source>
        <dbReference type="Proteomes" id="UP000006038"/>
    </source>
</evidence>
<accession>J3L0C0</accession>
<sequence length="255" mass="27425">MHHELGEGPSVAKMATDVTEALVETVEHVEYQRAISDRFPEFPELLRHGLETSAVVCDREITLNEVAKLDVEVEGACLPVSQKLGLQGEPNITGSGVALDHGLGEVNGDGAGDPGFDDIVHACPVGEVRRGEVGEDMVLERVFADDEKDLIVPAGVVAGVGVDDDVDKASDVLDADGLCVQVDDGGGFMRQDSVVKVVAVVVEGVVVLWLPVRNCVGNNNLKLYLTYDLRRRSTVLFSLRLGSVLFYTLSLWTTK</sequence>
<evidence type="ECO:0000313" key="1">
    <source>
        <dbReference type="EnsemblPlants" id="OB01G26760.1"/>
    </source>
</evidence>
<organism evidence="1">
    <name type="scientific">Oryza brachyantha</name>
    <name type="common">malo sina</name>
    <dbReference type="NCBI Taxonomy" id="4533"/>
    <lineage>
        <taxon>Eukaryota</taxon>
        <taxon>Viridiplantae</taxon>
        <taxon>Streptophyta</taxon>
        <taxon>Embryophyta</taxon>
        <taxon>Tracheophyta</taxon>
        <taxon>Spermatophyta</taxon>
        <taxon>Magnoliopsida</taxon>
        <taxon>Liliopsida</taxon>
        <taxon>Poales</taxon>
        <taxon>Poaceae</taxon>
        <taxon>BOP clade</taxon>
        <taxon>Oryzoideae</taxon>
        <taxon>Oryzeae</taxon>
        <taxon>Oryzinae</taxon>
        <taxon>Oryza</taxon>
    </lineage>
</organism>
<dbReference type="AlphaFoldDB" id="J3L0C0"/>
<name>J3L0C0_ORYBR</name>
<dbReference type="HOGENOM" id="CLU_1091416_0_0_1"/>
<dbReference type="EnsemblPlants" id="OB01G26760.1">
    <property type="protein sequence ID" value="OB01G26760.1"/>
    <property type="gene ID" value="OB01G26760"/>
</dbReference>
<reference evidence="1" key="1">
    <citation type="journal article" date="2013" name="Nat. Commun.">
        <title>Whole-genome sequencing of Oryza brachyantha reveals mechanisms underlying Oryza genome evolution.</title>
        <authorList>
            <person name="Chen J."/>
            <person name="Huang Q."/>
            <person name="Gao D."/>
            <person name="Wang J."/>
            <person name="Lang Y."/>
            <person name="Liu T."/>
            <person name="Li B."/>
            <person name="Bai Z."/>
            <person name="Luis Goicoechea J."/>
            <person name="Liang C."/>
            <person name="Chen C."/>
            <person name="Zhang W."/>
            <person name="Sun S."/>
            <person name="Liao Y."/>
            <person name="Zhang X."/>
            <person name="Yang L."/>
            <person name="Song C."/>
            <person name="Wang M."/>
            <person name="Shi J."/>
            <person name="Liu G."/>
            <person name="Liu J."/>
            <person name="Zhou H."/>
            <person name="Zhou W."/>
            <person name="Yu Q."/>
            <person name="An N."/>
            <person name="Chen Y."/>
            <person name="Cai Q."/>
            <person name="Wang B."/>
            <person name="Liu B."/>
            <person name="Min J."/>
            <person name="Huang Y."/>
            <person name="Wu H."/>
            <person name="Li Z."/>
            <person name="Zhang Y."/>
            <person name="Yin Y."/>
            <person name="Song W."/>
            <person name="Jiang J."/>
            <person name="Jackson S.A."/>
            <person name="Wing R.A."/>
            <person name="Wang J."/>
            <person name="Chen M."/>
        </authorList>
    </citation>
    <scope>NUCLEOTIDE SEQUENCE [LARGE SCALE GENOMIC DNA]</scope>
    <source>
        <strain evidence="1">cv. IRGC 101232</strain>
    </source>
</reference>
<protein>
    <submittedName>
        <fullName evidence="1">Uncharacterized protein</fullName>
    </submittedName>
</protein>
<proteinExistence type="predicted"/>
<dbReference type="Proteomes" id="UP000006038">
    <property type="component" value="Chromosome 1"/>
</dbReference>
<reference evidence="1" key="2">
    <citation type="submission" date="2013-04" db="UniProtKB">
        <authorList>
            <consortium name="EnsemblPlants"/>
        </authorList>
    </citation>
    <scope>IDENTIFICATION</scope>
</reference>